<evidence type="ECO:0000256" key="6">
    <source>
        <dbReference type="ARBA" id="ARBA00022691"/>
    </source>
</evidence>
<evidence type="ECO:0000256" key="10">
    <source>
        <dbReference type="RuleBase" id="RU003960"/>
    </source>
</evidence>
<dbReference type="PROSITE" id="PS00840">
    <property type="entry name" value="SUMT_2"/>
    <property type="match status" value="1"/>
</dbReference>
<evidence type="ECO:0000256" key="8">
    <source>
        <dbReference type="ARBA" id="ARBA00025705"/>
    </source>
</evidence>
<dbReference type="Gene3D" id="3.30.950.10">
    <property type="entry name" value="Methyltransferase, Cobalt-precorrin-4 Transmethylase, Domain 2"/>
    <property type="match status" value="1"/>
</dbReference>
<comment type="similarity">
    <text evidence="1 10">Belongs to the precorrin methyltransferase family.</text>
</comment>
<dbReference type="Proteomes" id="UP000318422">
    <property type="component" value="Unassembled WGS sequence"/>
</dbReference>
<dbReference type="PANTHER" id="PTHR45790:SF1">
    <property type="entry name" value="SIROHEME SYNTHASE"/>
    <property type="match status" value="1"/>
</dbReference>
<dbReference type="CDD" id="cd11642">
    <property type="entry name" value="SUMT"/>
    <property type="match status" value="1"/>
</dbReference>
<dbReference type="EMBL" id="BJNV01000040">
    <property type="protein sequence ID" value="GEC96307.1"/>
    <property type="molecule type" value="Genomic_DNA"/>
</dbReference>
<keyword evidence="3" id="KW-0169">Cobalamin biosynthesis</keyword>
<dbReference type="FunFam" id="3.40.1010.10:FF:000001">
    <property type="entry name" value="Siroheme synthase"/>
    <property type="match status" value="1"/>
</dbReference>
<dbReference type="Pfam" id="PF00590">
    <property type="entry name" value="TP_methylase"/>
    <property type="match status" value="1"/>
</dbReference>
<protein>
    <recommendedName>
        <fullName evidence="2">uroporphyrinogen-III C-methyltransferase</fullName>
        <ecNumber evidence="2">2.1.1.107</ecNumber>
    </recommendedName>
</protein>
<dbReference type="PROSITE" id="PS00839">
    <property type="entry name" value="SUMT_1"/>
    <property type="match status" value="1"/>
</dbReference>
<dbReference type="InterPro" id="IPR006366">
    <property type="entry name" value="CobA/CysG_C"/>
</dbReference>
<dbReference type="GO" id="GO:0004851">
    <property type="term" value="F:uroporphyrin-III C-methyltransferase activity"/>
    <property type="evidence" value="ECO:0007669"/>
    <property type="project" value="UniProtKB-EC"/>
</dbReference>
<feature type="domain" description="Tetrapyrrole methylase" evidence="11">
    <location>
        <begin position="47"/>
        <end position="256"/>
    </location>
</feature>
<evidence type="ECO:0000313" key="13">
    <source>
        <dbReference type="Proteomes" id="UP000318422"/>
    </source>
</evidence>
<proteinExistence type="inferred from homology"/>
<dbReference type="InterPro" id="IPR014776">
    <property type="entry name" value="4pyrrole_Mease_sub2"/>
</dbReference>
<evidence type="ECO:0000256" key="7">
    <source>
        <dbReference type="ARBA" id="ARBA00023244"/>
    </source>
</evidence>
<keyword evidence="6" id="KW-0949">S-adenosyl-L-methionine</keyword>
<dbReference type="GO" id="GO:0009236">
    <property type="term" value="P:cobalamin biosynthetic process"/>
    <property type="evidence" value="ECO:0007669"/>
    <property type="project" value="UniProtKB-KW"/>
</dbReference>
<reference evidence="12 13" key="1">
    <citation type="submission" date="2019-06" db="EMBL/GenBank/DDBJ databases">
        <title>Whole genome shotgun sequence of Zoogloea ramigera NBRC 15342.</title>
        <authorList>
            <person name="Hosoyama A."/>
            <person name="Uohara A."/>
            <person name="Ohji S."/>
            <person name="Ichikawa N."/>
        </authorList>
    </citation>
    <scope>NUCLEOTIDE SEQUENCE [LARGE SCALE GENOMIC DNA]</scope>
    <source>
        <strain evidence="12 13">NBRC 15342</strain>
    </source>
</reference>
<dbReference type="InterPro" id="IPR050161">
    <property type="entry name" value="Siro_Cobalamin_biosynth"/>
</dbReference>
<dbReference type="InterPro" id="IPR003043">
    <property type="entry name" value="Uropor_MeTrfase_CS"/>
</dbReference>
<keyword evidence="7" id="KW-0627">Porphyrin biosynthesis</keyword>
<dbReference type="AlphaFoldDB" id="A0A4Y4CZ41"/>
<dbReference type="GO" id="GO:0032259">
    <property type="term" value="P:methylation"/>
    <property type="evidence" value="ECO:0007669"/>
    <property type="project" value="UniProtKB-KW"/>
</dbReference>
<dbReference type="NCBIfam" id="NF004790">
    <property type="entry name" value="PRK06136.1"/>
    <property type="match status" value="1"/>
</dbReference>
<dbReference type="Gene3D" id="3.40.1010.10">
    <property type="entry name" value="Cobalt-precorrin-4 Transmethylase, Domain 1"/>
    <property type="match status" value="1"/>
</dbReference>
<keyword evidence="5 10" id="KW-0808">Transferase</keyword>
<evidence type="ECO:0000256" key="2">
    <source>
        <dbReference type="ARBA" id="ARBA00012162"/>
    </source>
</evidence>
<evidence type="ECO:0000256" key="3">
    <source>
        <dbReference type="ARBA" id="ARBA00022573"/>
    </source>
</evidence>
<comment type="pathway">
    <text evidence="9">Cofactor biosynthesis; adenosylcobalamin biosynthesis; precorrin-2 from uroporphyrinogen III: step 1/1.</text>
</comment>
<dbReference type="InterPro" id="IPR035996">
    <property type="entry name" value="4pyrrol_Methylase_sf"/>
</dbReference>
<keyword evidence="13" id="KW-1185">Reference proteome</keyword>
<evidence type="ECO:0000256" key="1">
    <source>
        <dbReference type="ARBA" id="ARBA00005879"/>
    </source>
</evidence>
<dbReference type="UniPathway" id="UPA00262">
    <property type="reaction ID" value="UER00211"/>
</dbReference>
<evidence type="ECO:0000256" key="4">
    <source>
        <dbReference type="ARBA" id="ARBA00022603"/>
    </source>
</evidence>
<dbReference type="SUPFAM" id="SSF53790">
    <property type="entry name" value="Tetrapyrrole methylase"/>
    <property type="match status" value="1"/>
</dbReference>
<evidence type="ECO:0000313" key="12">
    <source>
        <dbReference type="EMBL" id="GEC96307.1"/>
    </source>
</evidence>
<evidence type="ECO:0000256" key="5">
    <source>
        <dbReference type="ARBA" id="ARBA00022679"/>
    </source>
</evidence>
<evidence type="ECO:0000256" key="9">
    <source>
        <dbReference type="ARBA" id="ARBA00060548"/>
    </source>
</evidence>
<dbReference type="InterPro" id="IPR014777">
    <property type="entry name" value="4pyrrole_Mease_sub1"/>
</dbReference>
<evidence type="ECO:0000259" key="11">
    <source>
        <dbReference type="Pfam" id="PF00590"/>
    </source>
</evidence>
<dbReference type="InterPro" id="IPR000878">
    <property type="entry name" value="4pyrrol_Mease"/>
</dbReference>
<sequence>MPPPVTASLALPATGTLRSFLDQWVGSRRAGAGDTPRSHDAGAMGRVALVGAGPGDPELLTLRAARLIGEADALVVDHLVSDGVLQFARRGAEMIYVGKEAGHHTLPQDEINQLLVRLAREGKQVVRLKGGDPFIFGRGGEELEELLEAGVPFEVVPGITAACGAGAYAGIPLTHRDYAQSVVFATGHRRAGESALDWDALARPHQTAVIYMGVGMLQSHCAALVAHGRAASTPAALVENGTTPRQRIVVGTLETLPAKAVEAGIRPPALLIVGEVVSLAGKLAWFSPAGAAVQAA</sequence>
<dbReference type="PANTHER" id="PTHR45790">
    <property type="entry name" value="SIROHEME SYNTHASE-RELATED"/>
    <property type="match status" value="1"/>
</dbReference>
<dbReference type="FunFam" id="3.30.950.10:FF:000001">
    <property type="entry name" value="Siroheme synthase"/>
    <property type="match status" value="1"/>
</dbReference>
<dbReference type="EC" id="2.1.1.107" evidence="2"/>
<comment type="pathway">
    <text evidence="8">Porphyrin-containing compound metabolism; siroheme biosynthesis; precorrin-2 from uroporphyrinogen III: step 1/1.</text>
</comment>
<organism evidence="12 13">
    <name type="scientific">Zoogloea ramigera</name>
    <dbReference type="NCBI Taxonomy" id="350"/>
    <lineage>
        <taxon>Bacteria</taxon>
        <taxon>Pseudomonadati</taxon>
        <taxon>Pseudomonadota</taxon>
        <taxon>Betaproteobacteria</taxon>
        <taxon>Rhodocyclales</taxon>
        <taxon>Zoogloeaceae</taxon>
        <taxon>Zoogloea</taxon>
    </lineage>
</organism>
<accession>A0A4Y4CZ41</accession>
<comment type="caution">
    <text evidence="12">The sequence shown here is derived from an EMBL/GenBank/DDBJ whole genome shotgun (WGS) entry which is preliminary data.</text>
</comment>
<dbReference type="NCBIfam" id="TIGR01469">
    <property type="entry name" value="cobA_cysG_Cterm"/>
    <property type="match status" value="1"/>
</dbReference>
<gene>
    <name evidence="12" type="ORF">ZRA01_23800</name>
</gene>
<keyword evidence="4 10" id="KW-0489">Methyltransferase</keyword>
<name>A0A4Y4CZ41_ZOORA</name>
<dbReference type="GO" id="GO:0019354">
    <property type="term" value="P:siroheme biosynthetic process"/>
    <property type="evidence" value="ECO:0007669"/>
    <property type="project" value="UniProtKB-UniPathway"/>
</dbReference>